<gene>
    <name evidence="1" type="ORF">BJ138DRAFT_1116073</name>
</gene>
<reference evidence="1" key="1">
    <citation type="journal article" date="2021" name="New Phytol.">
        <title>Evolutionary innovations through gain and loss of genes in the ectomycorrhizal Boletales.</title>
        <authorList>
            <person name="Wu G."/>
            <person name="Miyauchi S."/>
            <person name="Morin E."/>
            <person name="Kuo A."/>
            <person name="Drula E."/>
            <person name="Varga T."/>
            <person name="Kohler A."/>
            <person name="Feng B."/>
            <person name="Cao Y."/>
            <person name="Lipzen A."/>
            <person name="Daum C."/>
            <person name="Hundley H."/>
            <person name="Pangilinan J."/>
            <person name="Johnson J."/>
            <person name="Barry K."/>
            <person name="LaButti K."/>
            <person name="Ng V."/>
            <person name="Ahrendt S."/>
            <person name="Min B."/>
            <person name="Choi I.G."/>
            <person name="Park H."/>
            <person name="Plett J.M."/>
            <person name="Magnuson J."/>
            <person name="Spatafora J.W."/>
            <person name="Nagy L.G."/>
            <person name="Henrissat B."/>
            <person name="Grigoriev I.V."/>
            <person name="Yang Z.L."/>
            <person name="Xu J."/>
            <person name="Martin F.M."/>
        </authorList>
    </citation>
    <scope>NUCLEOTIDE SEQUENCE</scope>
    <source>
        <strain evidence="1">ATCC 28755</strain>
    </source>
</reference>
<sequence length="437" mass="47037">MVSSSHLSNAHVIFATNRAGISRPGGATVKAHQASVLLIEGDRLASSWLLVKSVGEDGIIVQELNNESDLVTIAPVHSESESFVRIDHQRSCFHLHFETAEAFYCFLLSCRHVGTDDRSWRSAGLSAAVLQNEWRNFKIPCEWPRGVKLFRKFLADDHVPQHTRVSVALDNTGNASPAGDSGVEGVANGRSDVDMVTDAVEFPLNSPNGSPGGLISPETETFPDRCAGLAHAYELVNAFHTSTNTWSIVDSTDGQYPPLNAFASPARIFSATNPAGRTSEENILGSQIRMSGARLLRPCSSKLSGACSKDLTLASPARIFSVTNPAGHTLEKNILGSQIRMAGARLLRPYSPKSSGACSKDLTLASPAHIFSVTNPAGHTLEKNILGSQIRMSGARLLRPYSPKLSSAWSKDLTPSVTTTSKITARYRLNDTVHQAP</sequence>
<evidence type="ECO:0000313" key="1">
    <source>
        <dbReference type="EMBL" id="KAH7908178.1"/>
    </source>
</evidence>
<protein>
    <submittedName>
        <fullName evidence="1">Uncharacterized protein</fullName>
    </submittedName>
</protein>
<evidence type="ECO:0000313" key="2">
    <source>
        <dbReference type="Proteomes" id="UP000790377"/>
    </source>
</evidence>
<dbReference type="Proteomes" id="UP000790377">
    <property type="component" value="Unassembled WGS sequence"/>
</dbReference>
<proteinExistence type="predicted"/>
<dbReference type="EMBL" id="MU267840">
    <property type="protein sequence ID" value="KAH7908178.1"/>
    <property type="molecule type" value="Genomic_DNA"/>
</dbReference>
<accession>A0ACB8A542</accession>
<comment type="caution">
    <text evidence="1">The sequence shown here is derived from an EMBL/GenBank/DDBJ whole genome shotgun (WGS) entry which is preliminary data.</text>
</comment>
<organism evidence="1 2">
    <name type="scientific">Hygrophoropsis aurantiaca</name>
    <dbReference type="NCBI Taxonomy" id="72124"/>
    <lineage>
        <taxon>Eukaryota</taxon>
        <taxon>Fungi</taxon>
        <taxon>Dikarya</taxon>
        <taxon>Basidiomycota</taxon>
        <taxon>Agaricomycotina</taxon>
        <taxon>Agaricomycetes</taxon>
        <taxon>Agaricomycetidae</taxon>
        <taxon>Boletales</taxon>
        <taxon>Coniophorineae</taxon>
        <taxon>Hygrophoropsidaceae</taxon>
        <taxon>Hygrophoropsis</taxon>
    </lineage>
</organism>
<keyword evidence="2" id="KW-1185">Reference proteome</keyword>
<name>A0ACB8A542_9AGAM</name>